<comment type="caution">
    <text evidence="1">The sequence shown here is derived from an EMBL/GenBank/DDBJ whole genome shotgun (WGS) entry which is preliminary data.</text>
</comment>
<protein>
    <submittedName>
        <fullName evidence="1">Uncharacterized protein</fullName>
    </submittedName>
</protein>
<name>A0A4Y2FPE8_ARAVE</name>
<proteinExistence type="predicted"/>
<accession>A0A4Y2FPE8</accession>
<sequence length="99" mass="11622">MLLWHSLFKAHPPRQCGATADRKKNRFLIVPRPKTVEKAKTDETIKKRKSTSTCLRNVQYVFTVFYYELKAQNSMFHNRLECFSGDIVKVLRNAVFQIS</sequence>
<dbReference type="Proteomes" id="UP000499080">
    <property type="component" value="Unassembled WGS sequence"/>
</dbReference>
<evidence type="ECO:0000313" key="2">
    <source>
        <dbReference type="Proteomes" id="UP000499080"/>
    </source>
</evidence>
<dbReference type="AlphaFoldDB" id="A0A4Y2FPE8"/>
<gene>
    <name evidence="1" type="ORF">AVEN_32329_1</name>
</gene>
<dbReference type="EMBL" id="BGPR01000966">
    <property type="protein sequence ID" value="GBM41524.1"/>
    <property type="molecule type" value="Genomic_DNA"/>
</dbReference>
<evidence type="ECO:0000313" key="1">
    <source>
        <dbReference type="EMBL" id="GBM41524.1"/>
    </source>
</evidence>
<reference evidence="1 2" key="1">
    <citation type="journal article" date="2019" name="Sci. Rep.">
        <title>Orb-weaving spider Araneus ventricosus genome elucidates the spidroin gene catalogue.</title>
        <authorList>
            <person name="Kono N."/>
            <person name="Nakamura H."/>
            <person name="Ohtoshi R."/>
            <person name="Moran D.A.P."/>
            <person name="Shinohara A."/>
            <person name="Yoshida Y."/>
            <person name="Fujiwara M."/>
            <person name="Mori M."/>
            <person name="Tomita M."/>
            <person name="Arakawa K."/>
        </authorList>
    </citation>
    <scope>NUCLEOTIDE SEQUENCE [LARGE SCALE GENOMIC DNA]</scope>
</reference>
<organism evidence="1 2">
    <name type="scientific">Araneus ventricosus</name>
    <name type="common">Orbweaver spider</name>
    <name type="synonym">Epeira ventricosa</name>
    <dbReference type="NCBI Taxonomy" id="182803"/>
    <lineage>
        <taxon>Eukaryota</taxon>
        <taxon>Metazoa</taxon>
        <taxon>Ecdysozoa</taxon>
        <taxon>Arthropoda</taxon>
        <taxon>Chelicerata</taxon>
        <taxon>Arachnida</taxon>
        <taxon>Araneae</taxon>
        <taxon>Araneomorphae</taxon>
        <taxon>Entelegynae</taxon>
        <taxon>Araneoidea</taxon>
        <taxon>Araneidae</taxon>
        <taxon>Araneus</taxon>
    </lineage>
</organism>
<keyword evidence="2" id="KW-1185">Reference proteome</keyword>